<dbReference type="EMBL" id="MCGN01000004">
    <property type="protein sequence ID" value="ORY97810.1"/>
    <property type="molecule type" value="Genomic_DNA"/>
</dbReference>
<name>A0A1X2HFX6_SYNRA</name>
<protein>
    <submittedName>
        <fullName evidence="1">Uncharacterized protein</fullName>
    </submittedName>
</protein>
<gene>
    <name evidence="1" type="ORF">BCR43DRAFT_490397</name>
</gene>
<dbReference type="InParanoid" id="A0A1X2HFX6"/>
<accession>A0A1X2HFX6</accession>
<comment type="caution">
    <text evidence="1">The sequence shown here is derived from an EMBL/GenBank/DDBJ whole genome shotgun (WGS) entry which is preliminary data.</text>
</comment>
<evidence type="ECO:0000313" key="2">
    <source>
        <dbReference type="Proteomes" id="UP000242180"/>
    </source>
</evidence>
<proteinExistence type="predicted"/>
<dbReference type="AlphaFoldDB" id="A0A1X2HFX6"/>
<keyword evidence="2" id="KW-1185">Reference proteome</keyword>
<reference evidence="1 2" key="1">
    <citation type="submission" date="2016-07" db="EMBL/GenBank/DDBJ databases">
        <title>Pervasive Adenine N6-methylation of Active Genes in Fungi.</title>
        <authorList>
            <consortium name="DOE Joint Genome Institute"/>
            <person name="Mondo S.J."/>
            <person name="Dannebaum R.O."/>
            <person name="Kuo R.C."/>
            <person name="Labutti K."/>
            <person name="Haridas S."/>
            <person name="Kuo A."/>
            <person name="Salamov A."/>
            <person name="Ahrendt S.R."/>
            <person name="Lipzen A."/>
            <person name="Sullivan W."/>
            <person name="Andreopoulos W.B."/>
            <person name="Clum A."/>
            <person name="Lindquist E."/>
            <person name="Daum C."/>
            <person name="Ramamoorthy G.K."/>
            <person name="Gryganskyi A."/>
            <person name="Culley D."/>
            <person name="Magnuson J.K."/>
            <person name="James T.Y."/>
            <person name="O'Malley M.A."/>
            <person name="Stajich J.E."/>
            <person name="Spatafora J.W."/>
            <person name="Visel A."/>
            <person name="Grigoriev I.V."/>
        </authorList>
    </citation>
    <scope>NUCLEOTIDE SEQUENCE [LARGE SCALE GENOMIC DNA]</scope>
    <source>
        <strain evidence="1 2">NRRL 2496</strain>
    </source>
</reference>
<organism evidence="1 2">
    <name type="scientific">Syncephalastrum racemosum</name>
    <name type="common">Filamentous fungus</name>
    <dbReference type="NCBI Taxonomy" id="13706"/>
    <lineage>
        <taxon>Eukaryota</taxon>
        <taxon>Fungi</taxon>
        <taxon>Fungi incertae sedis</taxon>
        <taxon>Mucoromycota</taxon>
        <taxon>Mucoromycotina</taxon>
        <taxon>Mucoromycetes</taxon>
        <taxon>Mucorales</taxon>
        <taxon>Syncephalastraceae</taxon>
        <taxon>Syncephalastrum</taxon>
    </lineage>
</organism>
<dbReference type="Proteomes" id="UP000242180">
    <property type="component" value="Unassembled WGS sequence"/>
</dbReference>
<sequence length="166" mass="19475">MHSIMDLNYGSPLSLQRLTSPGDFLQLRRYMIKVSEQDQTCIHIVRCLHQAKLIVSELRVFANTVWAPLSHADDVEYGSFAGPRFVEQIDIYVEKTFARFTKIYFILCGVLFRLNNRSSRISHFRLRSFSEDLQDDWQTMLNIRDSLAKHIQECFSKQNDLIRDAQ</sequence>
<evidence type="ECO:0000313" key="1">
    <source>
        <dbReference type="EMBL" id="ORY97810.1"/>
    </source>
</evidence>